<dbReference type="PANTHER" id="PTHR33572:SF3">
    <property type="entry name" value="VELVET COMPLEX SUBUNIT B"/>
    <property type="match status" value="1"/>
</dbReference>
<comment type="subcellular location">
    <subcellularLocation>
        <location evidence="1">Nucleus</location>
    </subcellularLocation>
</comment>
<feature type="domain" description="Velvet" evidence="6">
    <location>
        <begin position="28"/>
        <end position="484"/>
    </location>
</feature>
<keyword evidence="3" id="KW-0804">Transcription</keyword>
<keyword evidence="4" id="KW-0539">Nucleus</keyword>
<feature type="compositionally biased region" description="Polar residues" evidence="5">
    <location>
        <begin position="202"/>
        <end position="215"/>
    </location>
</feature>
<proteinExistence type="predicted"/>
<evidence type="ECO:0000256" key="2">
    <source>
        <dbReference type="ARBA" id="ARBA00023015"/>
    </source>
</evidence>
<dbReference type="Gene3D" id="2.60.40.3960">
    <property type="entry name" value="Velvet domain"/>
    <property type="match status" value="2"/>
</dbReference>
<feature type="compositionally biased region" description="Low complexity" evidence="5">
    <location>
        <begin position="176"/>
        <end position="188"/>
    </location>
</feature>
<feature type="region of interest" description="Disordered" evidence="5">
    <location>
        <begin position="347"/>
        <end position="372"/>
    </location>
</feature>
<dbReference type="OrthoDB" id="1746739at2759"/>
<sequence length="511" mass="55822">MSMIQKANPRTTVEHSSRDEEGGIDCWGQWWGRKHYSLEVVQHPLRARMCGFGDKDRRPLAPAAVAKMVVRRDDNSVVDVDELDCSFFLVTVDLWSADGRREMNLVLHPSSSADRYVPASTAKPKKPRGTNPTAPSPRSDHPSPPSSHSTPNSATEPSRHPMDSQPLMNTMMPGQTPSGYNSSTYSYTPPGPPLPDGMTYPGSNTYSSSPDSSESWGFPPTGAQNFHNPALRNAPRSGIPAAASAQPWNASPTYRADADTTSYHTWPVTDPSYQTPLHPQTSVYGNHDVDPSNRPYHPAAQPDPQQWNHSHQESYTAPSQGNYDGSTLYGAPAYPQQSSQIPYYQNHYAQSSASSSSSPPPPPPPASTHPLSRHTYTRTLVGPLSSNACRLVDEHRIPGIFFLFQDLSVRTEGTFRLRLRLMNIGDSPAPGAGALRVHTQVSPVLAQAFTHPFVVFSAKRFPGVPDTTALSIAFGNQGQKLPLRNRHSTGRQGRRTHREGDSEGSGSSDDT</sequence>
<evidence type="ECO:0000313" key="8">
    <source>
        <dbReference type="Proteomes" id="UP000054538"/>
    </source>
</evidence>
<dbReference type="STRING" id="930991.A0A0D0DXZ4"/>
<dbReference type="InterPro" id="IPR038491">
    <property type="entry name" value="Velvet_dom_sf"/>
</dbReference>
<dbReference type="PANTHER" id="PTHR33572">
    <property type="entry name" value="SPORE DEVELOPMENT REGULATOR VOSA"/>
    <property type="match status" value="1"/>
</dbReference>
<evidence type="ECO:0000256" key="4">
    <source>
        <dbReference type="ARBA" id="ARBA00023242"/>
    </source>
</evidence>
<dbReference type="EMBL" id="KN824832">
    <property type="protein sequence ID" value="KIL00519.1"/>
    <property type="molecule type" value="Genomic_DNA"/>
</dbReference>
<name>A0A0D0DXZ4_9AGAM</name>
<dbReference type="InParanoid" id="A0A0D0DXZ4"/>
<feature type="compositionally biased region" description="Polar residues" evidence="5">
    <location>
        <begin position="166"/>
        <end position="175"/>
    </location>
</feature>
<dbReference type="AlphaFoldDB" id="A0A0D0DXZ4"/>
<evidence type="ECO:0000256" key="1">
    <source>
        <dbReference type="ARBA" id="ARBA00004123"/>
    </source>
</evidence>
<organism evidence="7 8">
    <name type="scientific">Paxillus rubicundulus Ve08.2h10</name>
    <dbReference type="NCBI Taxonomy" id="930991"/>
    <lineage>
        <taxon>Eukaryota</taxon>
        <taxon>Fungi</taxon>
        <taxon>Dikarya</taxon>
        <taxon>Basidiomycota</taxon>
        <taxon>Agaricomycotina</taxon>
        <taxon>Agaricomycetes</taxon>
        <taxon>Agaricomycetidae</taxon>
        <taxon>Boletales</taxon>
        <taxon>Paxilineae</taxon>
        <taxon>Paxillaceae</taxon>
        <taxon>Paxillus</taxon>
    </lineage>
</organism>
<dbReference type="HOGENOM" id="CLU_022491_4_0_1"/>
<dbReference type="Proteomes" id="UP000054538">
    <property type="component" value="Unassembled WGS sequence"/>
</dbReference>
<reference evidence="8" key="2">
    <citation type="submission" date="2015-01" db="EMBL/GenBank/DDBJ databases">
        <title>Evolutionary Origins and Diversification of the Mycorrhizal Mutualists.</title>
        <authorList>
            <consortium name="DOE Joint Genome Institute"/>
            <consortium name="Mycorrhizal Genomics Consortium"/>
            <person name="Kohler A."/>
            <person name="Kuo A."/>
            <person name="Nagy L.G."/>
            <person name="Floudas D."/>
            <person name="Copeland A."/>
            <person name="Barry K.W."/>
            <person name="Cichocki N."/>
            <person name="Veneault-Fourrey C."/>
            <person name="LaButti K."/>
            <person name="Lindquist E.A."/>
            <person name="Lipzen A."/>
            <person name="Lundell T."/>
            <person name="Morin E."/>
            <person name="Murat C."/>
            <person name="Riley R."/>
            <person name="Ohm R."/>
            <person name="Sun H."/>
            <person name="Tunlid A."/>
            <person name="Henrissat B."/>
            <person name="Grigoriev I.V."/>
            <person name="Hibbett D.S."/>
            <person name="Martin F."/>
        </authorList>
    </citation>
    <scope>NUCLEOTIDE SEQUENCE [LARGE SCALE GENOMIC DNA]</scope>
    <source>
        <strain evidence="8">Ve08.2h10</strain>
    </source>
</reference>
<keyword evidence="8" id="KW-1185">Reference proteome</keyword>
<evidence type="ECO:0000256" key="3">
    <source>
        <dbReference type="ARBA" id="ARBA00023163"/>
    </source>
</evidence>
<dbReference type="InterPro" id="IPR021740">
    <property type="entry name" value="Velvet"/>
</dbReference>
<dbReference type="Pfam" id="PF11754">
    <property type="entry name" value="Velvet"/>
    <property type="match status" value="1"/>
</dbReference>
<feature type="compositionally biased region" description="Pro residues" evidence="5">
    <location>
        <begin position="358"/>
        <end position="367"/>
    </location>
</feature>
<evidence type="ECO:0000313" key="7">
    <source>
        <dbReference type="EMBL" id="KIL00519.1"/>
    </source>
</evidence>
<feature type="compositionally biased region" description="Polar residues" evidence="5">
    <location>
        <begin position="271"/>
        <end position="284"/>
    </location>
</feature>
<keyword evidence="2" id="KW-0805">Transcription regulation</keyword>
<protein>
    <recommendedName>
        <fullName evidence="6">Velvet domain-containing protein</fullName>
    </recommendedName>
</protein>
<dbReference type="GO" id="GO:0005634">
    <property type="term" value="C:nucleus"/>
    <property type="evidence" value="ECO:0007669"/>
    <property type="project" value="UniProtKB-SubCell"/>
</dbReference>
<feature type="compositionally biased region" description="Polar residues" evidence="5">
    <location>
        <begin position="303"/>
        <end position="325"/>
    </location>
</feature>
<dbReference type="InterPro" id="IPR037525">
    <property type="entry name" value="Velvet_dom"/>
</dbReference>
<gene>
    <name evidence="7" type="ORF">PAXRUDRAFT_821608</name>
</gene>
<feature type="region of interest" description="Disordered" evidence="5">
    <location>
        <begin position="232"/>
        <end position="334"/>
    </location>
</feature>
<feature type="region of interest" description="Disordered" evidence="5">
    <location>
        <begin position="1"/>
        <end position="20"/>
    </location>
</feature>
<feature type="compositionally biased region" description="Basic residues" evidence="5">
    <location>
        <begin position="483"/>
        <end position="497"/>
    </location>
</feature>
<feature type="region of interest" description="Disordered" evidence="5">
    <location>
        <begin position="480"/>
        <end position="511"/>
    </location>
</feature>
<feature type="region of interest" description="Disordered" evidence="5">
    <location>
        <begin position="113"/>
        <end position="216"/>
    </location>
</feature>
<feature type="compositionally biased region" description="Low complexity" evidence="5">
    <location>
        <begin position="347"/>
        <end position="357"/>
    </location>
</feature>
<accession>A0A0D0DXZ4</accession>
<evidence type="ECO:0000256" key="5">
    <source>
        <dbReference type="SAM" id="MobiDB-lite"/>
    </source>
</evidence>
<evidence type="ECO:0000259" key="6">
    <source>
        <dbReference type="PROSITE" id="PS51821"/>
    </source>
</evidence>
<dbReference type="PROSITE" id="PS51821">
    <property type="entry name" value="VELVET"/>
    <property type="match status" value="1"/>
</dbReference>
<reference evidence="7 8" key="1">
    <citation type="submission" date="2014-04" db="EMBL/GenBank/DDBJ databases">
        <authorList>
            <consortium name="DOE Joint Genome Institute"/>
            <person name="Kuo A."/>
            <person name="Kohler A."/>
            <person name="Jargeat P."/>
            <person name="Nagy L.G."/>
            <person name="Floudas D."/>
            <person name="Copeland A."/>
            <person name="Barry K.W."/>
            <person name="Cichocki N."/>
            <person name="Veneault-Fourrey C."/>
            <person name="LaButti K."/>
            <person name="Lindquist E.A."/>
            <person name="Lipzen A."/>
            <person name="Lundell T."/>
            <person name="Morin E."/>
            <person name="Murat C."/>
            <person name="Sun H."/>
            <person name="Tunlid A."/>
            <person name="Henrissat B."/>
            <person name="Grigoriev I.V."/>
            <person name="Hibbett D.S."/>
            <person name="Martin F."/>
            <person name="Nordberg H.P."/>
            <person name="Cantor M.N."/>
            <person name="Hua S.X."/>
        </authorList>
    </citation>
    <scope>NUCLEOTIDE SEQUENCE [LARGE SCALE GENOMIC DNA]</scope>
    <source>
        <strain evidence="7 8">Ve08.2h10</strain>
    </source>
</reference>